<name>A0A069E4C2_9PROT</name>
<organism evidence="2 3">
    <name type="scientific">Hyphomonas adhaerens MHS-3</name>
    <dbReference type="NCBI Taxonomy" id="1280949"/>
    <lineage>
        <taxon>Bacteria</taxon>
        <taxon>Pseudomonadati</taxon>
        <taxon>Pseudomonadota</taxon>
        <taxon>Alphaproteobacteria</taxon>
        <taxon>Hyphomonadales</taxon>
        <taxon>Hyphomonadaceae</taxon>
        <taxon>Hyphomonas</taxon>
    </lineage>
</organism>
<proteinExistence type="predicted"/>
<comment type="caution">
    <text evidence="2">The sequence shown here is derived from an EMBL/GenBank/DDBJ whole genome shotgun (WGS) entry which is preliminary data.</text>
</comment>
<reference evidence="2 3" key="1">
    <citation type="journal article" date="2014" name="Antonie Van Leeuwenhoek">
        <title>Hyphomonas beringensis sp. nov. and Hyphomonas chukchiensis sp. nov., isolated from surface seawater of the Bering Sea and Chukchi Sea.</title>
        <authorList>
            <person name="Li C."/>
            <person name="Lai Q."/>
            <person name="Li G."/>
            <person name="Dong C."/>
            <person name="Wang J."/>
            <person name="Liao Y."/>
            <person name="Shao Z."/>
        </authorList>
    </citation>
    <scope>NUCLEOTIDE SEQUENCE [LARGE SCALE GENOMIC DNA]</scope>
    <source>
        <strain evidence="2 3">MHS-3</strain>
    </source>
</reference>
<feature type="transmembrane region" description="Helical" evidence="1">
    <location>
        <begin position="244"/>
        <end position="265"/>
    </location>
</feature>
<sequence length="346" mass="38190">MSDDDQELSQLDKTKRALSDVLEYDLSSITRREELGQTFSFERAVLPAKQIVGIFRLIPTSHLEELPEKELQIIQQAADSFTNLLESIHEFDPENPTDNTVRRDQIVDNIIGQYQPLFSKLFPLISYLTARSTDFSALETDARAAVQEAKRAAEDVVKEVRAQGSEAESTLQTIRDVAAEQGVSQQAIHFQAEADKHKKAADRWGMYTVLTAIGLGLLAIVSIFVHKWDFLAPTNLYETVQLSISKAILFGAVGYMLVVCVRNFVAHKHNEVVNRHRQNALVTFKALVDAASVEGKQDIVLMQASECIFTGRDSGFSRSAGGSPTQGAAMLQLLPRVLGSSNPADG</sequence>
<keyword evidence="3" id="KW-1185">Reference proteome</keyword>
<dbReference type="OrthoDB" id="5510751at2"/>
<evidence type="ECO:0000256" key="1">
    <source>
        <dbReference type="SAM" id="Phobius"/>
    </source>
</evidence>
<dbReference type="STRING" id="1280949.HAD_04500"/>
<dbReference type="Proteomes" id="UP000027446">
    <property type="component" value="Unassembled WGS sequence"/>
</dbReference>
<dbReference type="eggNOG" id="ENOG502Z944">
    <property type="taxonomic scope" value="Bacteria"/>
</dbReference>
<dbReference type="AlphaFoldDB" id="A0A069E4C2"/>
<keyword evidence="1" id="KW-1133">Transmembrane helix</keyword>
<dbReference type="RefSeq" id="WP_051595920.1">
    <property type="nucleotide sequence ID" value="NZ_ARYH01000001.1"/>
</dbReference>
<gene>
    <name evidence="2" type="ORF">HAD_04500</name>
</gene>
<evidence type="ECO:0000313" key="2">
    <source>
        <dbReference type="EMBL" id="KCZ84913.1"/>
    </source>
</evidence>
<protein>
    <submittedName>
        <fullName evidence="2">Uncharacterized protein</fullName>
    </submittedName>
</protein>
<evidence type="ECO:0000313" key="3">
    <source>
        <dbReference type="Proteomes" id="UP000027446"/>
    </source>
</evidence>
<dbReference type="EMBL" id="ARYH01000001">
    <property type="protein sequence ID" value="KCZ84913.1"/>
    <property type="molecule type" value="Genomic_DNA"/>
</dbReference>
<feature type="transmembrane region" description="Helical" evidence="1">
    <location>
        <begin position="204"/>
        <end position="224"/>
    </location>
</feature>
<keyword evidence="1" id="KW-0472">Membrane</keyword>
<keyword evidence="1" id="KW-0812">Transmembrane</keyword>
<accession>A0A069E4C2</accession>